<keyword evidence="3" id="KW-1185">Reference proteome</keyword>
<accession>A0A6A6PF54</accession>
<organism evidence="2 3">
    <name type="scientific">Lineolata rhizophorae</name>
    <dbReference type="NCBI Taxonomy" id="578093"/>
    <lineage>
        <taxon>Eukaryota</taxon>
        <taxon>Fungi</taxon>
        <taxon>Dikarya</taxon>
        <taxon>Ascomycota</taxon>
        <taxon>Pezizomycotina</taxon>
        <taxon>Dothideomycetes</taxon>
        <taxon>Dothideomycetes incertae sedis</taxon>
        <taxon>Lineolatales</taxon>
        <taxon>Lineolataceae</taxon>
        <taxon>Lineolata</taxon>
    </lineage>
</organism>
<dbReference type="EMBL" id="MU001670">
    <property type="protein sequence ID" value="KAF2462339.1"/>
    <property type="molecule type" value="Genomic_DNA"/>
</dbReference>
<name>A0A6A6PF54_9PEZI</name>
<evidence type="ECO:0000313" key="3">
    <source>
        <dbReference type="Proteomes" id="UP000799766"/>
    </source>
</evidence>
<gene>
    <name evidence="2" type="ORF">BDY21DRAFT_12026</name>
</gene>
<dbReference type="AlphaFoldDB" id="A0A6A6PF54"/>
<feature type="compositionally biased region" description="Basic residues" evidence="1">
    <location>
        <begin position="32"/>
        <end position="41"/>
    </location>
</feature>
<feature type="region of interest" description="Disordered" evidence="1">
    <location>
        <begin position="1"/>
        <end position="64"/>
    </location>
</feature>
<reference evidence="2" key="1">
    <citation type="journal article" date="2020" name="Stud. Mycol.">
        <title>101 Dothideomycetes genomes: a test case for predicting lifestyles and emergence of pathogens.</title>
        <authorList>
            <person name="Haridas S."/>
            <person name="Albert R."/>
            <person name="Binder M."/>
            <person name="Bloem J."/>
            <person name="Labutti K."/>
            <person name="Salamov A."/>
            <person name="Andreopoulos B."/>
            <person name="Baker S."/>
            <person name="Barry K."/>
            <person name="Bills G."/>
            <person name="Bluhm B."/>
            <person name="Cannon C."/>
            <person name="Castanera R."/>
            <person name="Culley D."/>
            <person name="Daum C."/>
            <person name="Ezra D."/>
            <person name="Gonzalez J."/>
            <person name="Henrissat B."/>
            <person name="Kuo A."/>
            <person name="Liang C."/>
            <person name="Lipzen A."/>
            <person name="Lutzoni F."/>
            <person name="Magnuson J."/>
            <person name="Mondo S."/>
            <person name="Nolan M."/>
            <person name="Ohm R."/>
            <person name="Pangilinan J."/>
            <person name="Park H.-J."/>
            <person name="Ramirez L."/>
            <person name="Alfaro M."/>
            <person name="Sun H."/>
            <person name="Tritt A."/>
            <person name="Yoshinaga Y."/>
            <person name="Zwiers L.-H."/>
            <person name="Turgeon B."/>
            <person name="Goodwin S."/>
            <person name="Spatafora J."/>
            <person name="Crous P."/>
            <person name="Grigoriev I."/>
        </authorList>
    </citation>
    <scope>NUCLEOTIDE SEQUENCE</scope>
    <source>
        <strain evidence="2">ATCC 16933</strain>
    </source>
</reference>
<dbReference type="Proteomes" id="UP000799766">
    <property type="component" value="Unassembled WGS sequence"/>
</dbReference>
<protein>
    <submittedName>
        <fullName evidence="2">Uncharacterized protein</fullName>
    </submittedName>
</protein>
<evidence type="ECO:0000313" key="2">
    <source>
        <dbReference type="EMBL" id="KAF2462339.1"/>
    </source>
</evidence>
<sequence>MNNASVTETHLDIRFTGNPTNRGALQFPAERKTKKKKKKKKEFPPPNLQIPDDDETQRRPPWTARLARPRPVLIERLDHSLLIRRVDGRRGGAVAEAEDGLDDGELGGGGVEAGDGHPVVDDDAGADDGAAAVDGAGDERHLEQRRQLVLVLHRRLGVHDAALVAEGHVRAREDVVGDGLAEDFDAEDVGDAGGEG</sequence>
<evidence type="ECO:0000256" key="1">
    <source>
        <dbReference type="SAM" id="MobiDB-lite"/>
    </source>
</evidence>
<proteinExistence type="predicted"/>